<accession>A0A7X0D352</accession>
<evidence type="ECO:0000259" key="16">
    <source>
        <dbReference type="PROSITE" id="PS50112"/>
    </source>
</evidence>
<keyword evidence="5 13" id="KW-0597">Phosphoprotein</keyword>
<keyword evidence="6" id="KW-0716">Sensory transduction</keyword>
<dbReference type="InterPro" id="IPR013654">
    <property type="entry name" value="PAS_2"/>
</dbReference>
<dbReference type="PANTHER" id="PTHR41523:SF7">
    <property type="entry name" value="HISTIDINE KINASE"/>
    <property type="match status" value="1"/>
</dbReference>
<evidence type="ECO:0000256" key="1">
    <source>
        <dbReference type="ARBA" id="ARBA00000085"/>
    </source>
</evidence>
<dbReference type="Gene3D" id="3.30.450.270">
    <property type="match status" value="1"/>
</dbReference>
<evidence type="ECO:0000256" key="2">
    <source>
        <dbReference type="ARBA" id="ARBA00012438"/>
    </source>
</evidence>
<evidence type="ECO:0000256" key="4">
    <source>
        <dbReference type="ARBA" id="ARBA00022543"/>
    </source>
</evidence>
<dbReference type="PROSITE" id="PS50046">
    <property type="entry name" value="PHYTOCHROME_2"/>
    <property type="match status" value="1"/>
</dbReference>
<keyword evidence="18" id="KW-1185">Reference proteome</keyword>
<comment type="caution">
    <text evidence="17">The sequence shown here is derived from an EMBL/GenBank/DDBJ whole genome shotgun (WGS) entry which is preliminary data.</text>
</comment>
<feature type="domain" description="PAS" evidence="16">
    <location>
        <begin position="1"/>
        <end position="30"/>
    </location>
</feature>
<dbReference type="InterPro" id="IPR001789">
    <property type="entry name" value="Sig_transdc_resp-reg_receiver"/>
</dbReference>
<name>A0A7X0D352_9HYPH</name>
<evidence type="ECO:0000256" key="8">
    <source>
        <dbReference type="ARBA" id="ARBA00022741"/>
    </source>
</evidence>
<keyword evidence="11" id="KW-0157">Chromophore</keyword>
<keyword evidence="10" id="KW-0067">ATP-binding</keyword>
<dbReference type="InterPro" id="IPR035965">
    <property type="entry name" value="PAS-like_dom_sf"/>
</dbReference>
<evidence type="ECO:0000256" key="12">
    <source>
        <dbReference type="ARBA" id="ARBA00023170"/>
    </source>
</evidence>
<dbReference type="Proteomes" id="UP000547879">
    <property type="component" value="Unassembled WGS sequence"/>
</dbReference>
<feature type="domain" description="Response regulatory" evidence="15">
    <location>
        <begin position="704"/>
        <end position="815"/>
    </location>
</feature>
<evidence type="ECO:0000256" key="6">
    <source>
        <dbReference type="ARBA" id="ARBA00022606"/>
    </source>
</evidence>
<dbReference type="EMBL" id="JACHEG010000016">
    <property type="protein sequence ID" value="MBB6166254.1"/>
    <property type="molecule type" value="Genomic_DNA"/>
</dbReference>
<dbReference type="Pfam" id="PF00360">
    <property type="entry name" value="PHY"/>
    <property type="match status" value="1"/>
</dbReference>
<evidence type="ECO:0000259" key="15">
    <source>
        <dbReference type="PROSITE" id="PS50110"/>
    </source>
</evidence>
<protein>
    <recommendedName>
        <fullName evidence="3">Blue-light-activated histidine kinase</fullName>
        <ecNumber evidence="2">2.7.13.3</ecNumber>
    </recommendedName>
</protein>
<dbReference type="SMART" id="SM00448">
    <property type="entry name" value="REC"/>
    <property type="match status" value="1"/>
</dbReference>
<keyword evidence="12" id="KW-0675">Receptor</keyword>
<dbReference type="PRINTS" id="PR01033">
    <property type="entry name" value="PHYTOCHROME"/>
</dbReference>
<dbReference type="InterPro" id="IPR011102">
    <property type="entry name" value="Sig_transdc_His_kinase_HWE"/>
</dbReference>
<dbReference type="InterPro" id="IPR003018">
    <property type="entry name" value="GAF"/>
</dbReference>
<dbReference type="AlphaFoldDB" id="A0A7X0D352"/>
<proteinExistence type="predicted"/>
<gene>
    <name evidence="17" type="ORF">HNQ72_006105</name>
</gene>
<sequence length="821" mass="90267">MIVLSDNGLVSFVSENISQFLGETNRDYLGAELSDVVGNTVAHDIGNAIAGAGSGHTAGVILKAKVGESDKLADITVHRYAERTFLEFEPPASVEDTEVALHLTQSLVRRVDSYSQFDPLFKAVARLVRAMLGYDRVMVYRFLHNGAGRVVAEAKDPSLGSFLGQHFPVSDIPVQARKLYVENWVRVIGDASFVPVPLVPGIKDGEREVDLSFSHLRSVSPIHCEYLRNMGVAASMSISIVVDGELWGLIACHHNTPKNLSIPLRVATELFAQYFSLHVGTIEHRTQKAAAAATRGRLDAIIEDVNPHVPVEITLREKLGEFSSLVDSDGAGLWSRGQWSAYGVTPPDDDVADLMALVSENAGRNIWDTQSMRDEFGERYGTRVAGLMAIPISVSSPDYLVMFRSEEAHQIEWAGEPRKHEVLNENERRLSPRGSFDTWREDVRHKSLPWTSADIVIADSIRSYVRDVMLSHNDATEEQRIKTESQRVLLNSELNHRVKNILALVKSIATQTGANAASVEDYAKSFEGRLRALSFAHDQSFSGTGGGELHDLVEAEAGMHRFAQMPDRIRIEGEPLGLTERAFGVFALLLHEMMTNAAKYGGLSVPSGSLKISWKLADSGDCELHWIESGGPEVVAPKRRGFGSKLIEKTISHDLEGTVDIDFAKEGLEARIVLPKAHLREVAARSEDFNIKAAVPPQPINELNVLLVEDQSLIAMDTEELLREMGASTVWIAPTVPTALGSIDKHKPDCAVLDLNLGHTTSEEVAIRLEELAIPYVFATGYRDSVTIPDGLAHVPVVRKPVAYETLAFALNKAIRTERVR</sequence>
<dbReference type="GO" id="GO:0000160">
    <property type="term" value="P:phosphorelay signal transduction system"/>
    <property type="evidence" value="ECO:0007669"/>
    <property type="project" value="InterPro"/>
</dbReference>
<dbReference type="SUPFAM" id="SSF52172">
    <property type="entry name" value="CheY-like"/>
    <property type="match status" value="1"/>
</dbReference>
<reference evidence="17 18" key="1">
    <citation type="submission" date="2020-08" db="EMBL/GenBank/DDBJ databases">
        <title>Genomic Encyclopedia of Type Strains, Phase IV (KMG-IV): sequencing the most valuable type-strain genomes for metagenomic binning, comparative biology and taxonomic classification.</title>
        <authorList>
            <person name="Goeker M."/>
        </authorList>
    </citation>
    <scope>NUCLEOTIDE SEQUENCE [LARGE SCALE GENOMIC DNA]</scope>
    <source>
        <strain evidence="17 18">DSM 100734</strain>
    </source>
</reference>
<dbReference type="GO" id="GO:0009881">
    <property type="term" value="F:photoreceptor activity"/>
    <property type="evidence" value="ECO:0007669"/>
    <property type="project" value="UniProtKB-KW"/>
</dbReference>
<dbReference type="SUPFAM" id="SSF55785">
    <property type="entry name" value="PYP-like sensor domain (PAS domain)"/>
    <property type="match status" value="1"/>
</dbReference>
<organism evidence="17 18">
    <name type="scientific">Rhizobium wenxiniae</name>
    <dbReference type="NCBI Taxonomy" id="1737357"/>
    <lineage>
        <taxon>Bacteria</taxon>
        <taxon>Pseudomonadati</taxon>
        <taxon>Pseudomonadota</taxon>
        <taxon>Alphaproteobacteria</taxon>
        <taxon>Hyphomicrobiales</taxon>
        <taxon>Rhizobiaceae</taxon>
        <taxon>Rhizobium/Agrobacterium group</taxon>
        <taxon>Rhizobium</taxon>
    </lineage>
</organism>
<dbReference type="GO" id="GO:0006355">
    <property type="term" value="P:regulation of DNA-templated transcription"/>
    <property type="evidence" value="ECO:0007669"/>
    <property type="project" value="InterPro"/>
</dbReference>
<dbReference type="SMART" id="SM00065">
    <property type="entry name" value="GAF"/>
    <property type="match status" value="1"/>
</dbReference>
<dbReference type="PROSITE" id="PS50112">
    <property type="entry name" value="PAS"/>
    <property type="match status" value="1"/>
</dbReference>
<dbReference type="Pfam" id="PF07536">
    <property type="entry name" value="HWE_HK"/>
    <property type="match status" value="1"/>
</dbReference>
<dbReference type="InterPro" id="IPR013515">
    <property type="entry name" value="Phytochrome_cen-reg"/>
</dbReference>
<dbReference type="EC" id="2.7.13.3" evidence="2"/>
<dbReference type="Pfam" id="PF01590">
    <property type="entry name" value="GAF"/>
    <property type="match status" value="1"/>
</dbReference>
<dbReference type="InterPro" id="IPR000014">
    <property type="entry name" value="PAS"/>
</dbReference>
<evidence type="ECO:0000256" key="5">
    <source>
        <dbReference type="ARBA" id="ARBA00022553"/>
    </source>
</evidence>
<dbReference type="GO" id="GO:0005524">
    <property type="term" value="F:ATP binding"/>
    <property type="evidence" value="ECO:0007669"/>
    <property type="project" value="UniProtKB-KW"/>
</dbReference>
<evidence type="ECO:0000256" key="9">
    <source>
        <dbReference type="ARBA" id="ARBA00022777"/>
    </source>
</evidence>
<feature type="modified residue" description="4-aspartylphosphate" evidence="13">
    <location>
        <position position="754"/>
    </location>
</feature>
<evidence type="ECO:0000256" key="3">
    <source>
        <dbReference type="ARBA" id="ARBA00021740"/>
    </source>
</evidence>
<dbReference type="Pfam" id="PF08446">
    <property type="entry name" value="PAS_2"/>
    <property type="match status" value="1"/>
</dbReference>
<dbReference type="PROSITE" id="PS50110">
    <property type="entry name" value="RESPONSE_REGULATORY"/>
    <property type="match status" value="1"/>
</dbReference>
<evidence type="ECO:0000256" key="13">
    <source>
        <dbReference type="PROSITE-ProRule" id="PRU00169"/>
    </source>
</evidence>
<dbReference type="GO" id="GO:0004673">
    <property type="term" value="F:protein histidine kinase activity"/>
    <property type="evidence" value="ECO:0007669"/>
    <property type="project" value="UniProtKB-EC"/>
</dbReference>
<keyword evidence="9 17" id="KW-0418">Kinase</keyword>
<evidence type="ECO:0000256" key="10">
    <source>
        <dbReference type="ARBA" id="ARBA00022840"/>
    </source>
</evidence>
<keyword evidence="8" id="KW-0547">Nucleotide-binding</keyword>
<dbReference type="SMART" id="SM00911">
    <property type="entry name" value="HWE_HK"/>
    <property type="match status" value="1"/>
</dbReference>
<dbReference type="InterPro" id="IPR001294">
    <property type="entry name" value="Phytochrome"/>
</dbReference>
<evidence type="ECO:0000256" key="11">
    <source>
        <dbReference type="ARBA" id="ARBA00022991"/>
    </source>
</evidence>
<dbReference type="SUPFAM" id="SSF55781">
    <property type="entry name" value="GAF domain-like"/>
    <property type="match status" value="2"/>
</dbReference>
<keyword evidence="7" id="KW-0808">Transferase</keyword>
<dbReference type="GO" id="GO:0009584">
    <property type="term" value="P:detection of visible light"/>
    <property type="evidence" value="ECO:0007669"/>
    <property type="project" value="InterPro"/>
</dbReference>
<dbReference type="PANTHER" id="PTHR41523">
    <property type="entry name" value="TWO-COMPONENT SYSTEM SENSOR PROTEIN"/>
    <property type="match status" value="1"/>
</dbReference>
<dbReference type="Gene3D" id="3.30.450.40">
    <property type="match status" value="1"/>
</dbReference>
<dbReference type="InterPro" id="IPR011006">
    <property type="entry name" value="CheY-like_superfamily"/>
</dbReference>
<dbReference type="Gene3D" id="3.30.450.20">
    <property type="entry name" value="PAS domain"/>
    <property type="match status" value="1"/>
</dbReference>
<dbReference type="InterPro" id="IPR043150">
    <property type="entry name" value="Phytochrome_PHY_sf"/>
</dbReference>
<dbReference type="Gene3D" id="3.40.50.2300">
    <property type="match status" value="1"/>
</dbReference>
<dbReference type="InterPro" id="IPR016132">
    <property type="entry name" value="Phyto_chromo_attachment"/>
</dbReference>
<keyword evidence="4" id="KW-0600">Photoreceptor protein</keyword>
<feature type="domain" description="Phytochrome chromophore attachment site" evidence="14">
    <location>
        <begin position="116"/>
        <end position="273"/>
    </location>
</feature>
<dbReference type="Gene3D" id="3.30.565.10">
    <property type="entry name" value="Histidine kinase-like ATPase, C-terminal domain"/>
    <property type="match status" value="1"/>
</dbReference>
<evidence type="ECO:0000313" key="17">
    <source>
        <dbReference type="EMBL" id="MBB6166254.1"/>
    </source>
</evidence>
<comment type="catalytic activity">
    <reaction evidence="1">
        <text>ATP + protein L-histidine = ADP + protein N-phospho-L-histidine.</text>
        <dbReference type="EC" id="2.7.13.3"/>
    </reaction>
</comment>
<dbReference type="InterPro" id="IPR029016">
    <property type="entry name" value="GAF-like_dom_sf"/>
</dbReference>
<evidence type="ECO:0000259" key="14">
    <source>
        <dbReference type="PROSITE" id="PS50046"/>
    </source>
</evidence>
<evidence type="ECO:0000256" key="7">
    <source>
        <dbReference type="ARBA" id="ARBA00022679"/>
    </source>
</evidence>
<evidence type="ECO:0000313" key="18">
    <source>
        <dbReference type="Proteomes" id="UP000547879"/>
    </source>
</evidence>
<dbReference type="InterPro" id="IPR036890">
    <property type="entry name" value="HATPase_C_sf"/>
</dbReference>